<dbReference type="InterPro" id="IPR035906">
    <property type="entry name" value="MetI-like_sf"/>
</dbReference>
<proteinExistence type="inferred from homology"/>
<keyword evidence="6 7" id="KW-0472">Membrane</keyword>
<name>A0A2N3WK65_9PSEU</name>
<gene>
    <name evidence="9" type="ORF">ATK30_5106</name>
</gene>
<evidence type="ECO:0000256" key="3">
    <source>
        <dbReference type="ARBA" id="ARBA00022475"/>
    </source>
</evidence>
<comment type="subcellular location">
    <subcellularLocation>
        <location evidence="1 7">Cell membrane</location>
        <topology evidence="1 7">Multi-pass membrane protein</topology>
    </subcellularLocation>
</comment>
<comment type="caution">
    <text evidence="9">The sequence shown here is derived from an EMBL/GenBank/DDBJ whole genome shotgun (WGS) entry which is preliminary data.</text>
</comment>
<dbReference type="Pfam" id="PF19300">
    <property type="entry name" value="BPD_transp_1_N"/>
    <property type="match status" value="1"/>
</dbReference>
<evidence type="ECO:0000313" key="10">
    <source>
        <dbReference type="Proteomes" id="UP000233750"/>
    </source>
</evidence>
<dbReference type="Gene3D" id="1.10.3720.10">
    <property type="entry name" value="MetI-like"/>
    <property type="match status" value="1"/>
</dbReference>
<feature type="domain" description="ABC transmembrane type-1" evidence="8">
    <location>
        <begin position="112"/>
        <end position="317"/>
    </location>
</feature>
<keyword evidence="10" id="KW-1185">Reference proteome</keyword>
<protein>
    <submittedName>
        <fullName evidence="9">Peptide/nickel transport system permease protein</fullName>
    </submittedName>
</protein>
<organism evidence="9 10">
    <name type="scientific">Amycolatopsis echigonensis</name>
    <dbReference type="NCBI Taxonomy" id="2576905"/>
    <lineage>
        <taxon>Bacteria</taxon>
        <taxon>Bacillati</taxon>
        <taxon>Actinomycetota</taxon>
        <taxon>Actinomycetes</taxon>
        <taxon>Pseudonocardiales</taxon>
        <taxon>Pseudonocardiaceae</taxon>
        <taxon>Amycolatopsis</taxon>
    </lineage>
</organism>
<feature type="transmembrane region" description="Helical" evidence="7">
    <location>
        <begin position="26"/>
        <end position="47"/>
    </location>
</feature>
<comment type="similarity">
    <text evidence="7">Belongs to the binding-protein-dependent transport system permease family.</text>
</comment>
<evidence type="ECO:0000313" key="9">
    <source>
        <dbReference type="EMBL" id="PKV94232.1"/>
    </source>
</evidence>
<dbReference type="GO" id="GO:0071916">
    <property type="term" value="F:dipeptide transmembrane transporter activity"/>
    <property type="evidence" value="ECO:0007669"/>
    <property type="project" value="TreeGrafter"/>
</dbReference>
<keyword evidence="5 7" id="KW-1133">Transmembrane helix</keyword>
<dbReference type="PANTHER" id="PTHR43163:SF6">
    <property type="entry name" value="DIPEPTIDE TRANSPORT SYSTEM PERMEASE PROTEIN DPPB-RELATED"/>
    <property type="match status" value="1"/>
</dbReference>
<feature type="transmembrane region" description="Helical" evidence="7">
    <location>
        <begin position="190"/>
        <end position="209"/>
    </location>
</feature>
<evidence type="ECO:0000256" key="6">
    <source>
        <dbReference type="ARBA" id="ARBA00023136"/>
    </source>
</evidence>
<keyword evidence="4 7" id="KW-0812">Transmembrane</keyword>
<dbReference type="EMBL" id="PJMY01000003">
    <property type="protein sequence ID" value="PKV94232.1"/>
    <property type="molecule type" value="Genomic_DNA"/>
</dbReference>
<feature type="transmembrane region" description="Helical" evidence="7">
    <location>
        <begin position="294"/>
        <end position="320"/>
    </location>
</feature>
<sequence length="329" mass="34892">MTGMTGTVAVAGPKVSPWLTFGARRLGRFVVSLWVLVTMAFLMIQLIPGDPVRAALGLTAPIELVNARRAALGLDHPLWQQYLDYFGGLFRGDFGTSMLSGQPVSDVISDRLPATLQLALPAFVVVIGLAIPLGLTFAVLTRGGRRRGAELGFTSTTVLLAAIPEFLVAVALVAFFAVQLGWFPVAGHDGAGSLVLPVIALALGPTSTLSRIVRVETLSVLGNDFVRTARAKRLPARLVYLRHALPNALTATLTLGGLMLTSLVAGTVLVENVFSWPGLGSTISQSILQKDYPLVQGIVLVYGIGVLLVNLIVDLLLAVLDPRSTIREN</sequence>
<accession>A0A2N3WK65</accession>
<feature type="transmembrane region" description="Helical" evidence="7">
    <location>
        <begin position="152"/>
        <end position="178"/>
    </location>
</feature>
<dbReference type="RefSeq" id="WP_416332796.1">
    <property type="nucleotide sequence ID" value="NZ_PJMY01000003.1"/>
</dbReference>
<feature type="transmembrane region" description="Helical" evidence="7">
    <location>
        <begin position="248"/>
        <end position="274"/>
    </location>
</feature>
<evidence type="ECO:0000256" key="1">
    <source>
        <dbReference type="ARBA" id="ARBA00004651"/>
    </source>
</evidence>
<evidence type="ECO:0000259" key="8">
    <source>
        <dbReference type="PROSITE" id="PS50928"/>
    </source>
</evidence>
<dbReference type="GO" id="GO:0005886">
    <property type="term" value="C:plasma membrane"/>
    <property type="evidence" value="ECO:0007669"/>
    <property type="project" value="UniProtKB-SubCell"/>
</dbReference>
<dbReference type="Proteomes" id="UP000233750">
    <property type="component" value="Unassembled WGS sequence"/>
</dbReference>
<dbReference type="Pfam" id="PF00528">
    <property type="entry name" value="BPD_transp_1"/>
    <property type="match status" value="1"/>
</dbReference>
<keyword evidence="2 7" id="KW-0813">Transport</keyword>
<dbReference type="PROSITE" id="PS50928">
    <property type="entry name" value="ABC_TM1"/>
    <property type="match status" value="1"/>
</dbReference>
<evidence type="ECO:0000256" key="4">
    <source>
        <dbReference type="ARBA" id="ARBA00022692"/>
    </source>
</evidence>
<dbReference type="SUPFAM" id="SSF161098">
    <property type="entry name" value="MetI-like"/>
    <property type="match status" value="1"/>
</dbReference>
<feature type="transmembrane region" description="Helical" evidence="7">
    <location>
        <begin position="118"/>
        <end position="140"/>
    </location>
</feature>
<evidence type="ECO:0000256" key="7">
    <source>
        <dbReference type="RuleBase" id="RU363032"/>
    </source>
</evidence>
<dbReference type="CDD" id="cd06261">
    <property type="entry name" value="TM_PBP2"/>
    <property type="match status" value="1"/>
</dbReference>
<keyword evidence="3" id="KW-1003">Cell membrane</keyword>
<reference evidence="9 10" key="1">
    <citation type="submission" date="2017-12" db="EMBL/GenBank/DDBJ databases">
        <title>Sequencing the genomes of 1000 Actinobacteria strains.</title>
        <authorList>
            <person name="Klenk H.-P."/>
        </authorList>
    </citation>
    <scope>NUCLEOTIDE SEQUENCE [LARGE SCALE GENOMIC DNA]</scope>
    <source>
        <strain evidence="9 10">DSM 45165</strain>
    </source>
</reference>
<dbReference type="InterPro" id="IPR045621">
    <property type="entry name" value="BPD_transp_1_N"/>
</dbReference>
<dbReference type="InterPro" id="IPR000515">
    <property type="entry name" value="MetI-like"/>
</dbReference>
<evidence type="ECO:0000256" key="2">
    <source>
        <dbReference type="ARBA" id="ARBA00022448"/>
    </source>
</evidence>
<dbReference type="AlphaFoldDB" id="A0A2N3WK65"/>
<evidence type="ECO:0000256" key="5">
    <source>
        <dbReference type="ARBA" id="ARBA00022989"/>
    </source>
</evidence>
<dbReference type="PANTHER" id="PTHR43163">
    <property type="entry name" value="DIPEPTIDE TRANSPORT SYSTEM PERMEASE PROTEIN DPPB-RELATED"/>
    <property type="match status" value="1"/>
</dbReference>